<reference evidence="1 2" key="1">
    <citation type="journal article" date="2016" name="Nat. Commun.">
        <title>Extremotolerant tardigrade genome and improved radiotolerance of human cultured cells by tardigrade-unique protein.</title>
        <authorList>
            <person name="Hashimoto T."/>
            <person name="Horikawa D.D."/>
            <person name="Saito Y."/>
            <person name="Kuwahara H."/>
            <person name="Kozuka-Hata H."/>
            <person name="Shin-I T."/>
            <person name="Minakuchi Y."/>
            <person name="Ohishi K."/>
            <person name="Motoyama A."/>
            <person name="Aizu T."/>
            <person name="Enomoto A."/>
            <person name="Kondo K."/>
            <person name="Tanaka S."/>
            <person name="Hara Y."/>
            <person name="Koshikawa S."/>
            <person name="Sagara H."/>
            <person name="Miura T."/>
            <person name="Yokobori S."/>
            <person name="Miyagawa K."/>
            <person name="Suzuki Y."/>
            <person name="Kubo T."/>
            <person name="Oyama M."/>
            <person name="Kohara Y."/>
            <person name="Fujiyama A."/>
            <person name="Arakawa K."/>
            <person name="Katayama T."/>
            <person name="Toyoda A."/>
            <person name="Kunieda T."/>
        </authorList>
    </citation>
    <scope>NUCLEOTIDE SEQUENCE [LARGE SCALE GENOMIC DNA]</scope>
    <source>
        <strain evidence="1 2">YOKOZUNA-1</strain>
    </source>
</reference>
<protein>
    <submittedName>
        <fullName evidence="1">Uncharacterized protein</fullName>
    </submittedName>
</protein>
<organism evidence="1 2">
    <name type="scientific">Ramazzottius varieornatus</name>
    <name type="common">Water bear</name>
    <name type="synonym">Tardigrade</name>
    <dbReference type="NCBI Taxonomy" id="947166"/>
    <lineage>
        <taxon>Eukaryota</taxon>
        <taxon>Metazoa</taxon>
        <taxon>Ecdysozoa</taxon>
        <taxon>Tardigrada</taxon>
        <taxon>Eutardigrada</taxon>
        <taxon>Parachela</taxon>
        <taxon>Hypsibioidea</taxon>
        <taxon>Ramazzottiidae</taxon>
        <taxon>Ramazzottius</taxon>
    </lineage>
</organism>
<dbReference type="Proteomes" id="UP000186922">
    <property type="component" value="Unassembled WGS sequence"/>
</dbReference>
<dbReference type="EMBL" id="BDGG01000001">
    <property type="protein sequence ID" value="GAU89549.1"/>
    <property type="molecule type" value="Genomic_DNA"/>
</dbReference>
<accession>A0A1D1UIK5</accession>
<sequence>MTDKTMIKEGYSLRESKLSKVRKSVESAACKKSPAKLEKRKPRIPLINTPTKIRKLLISARATILFPKD</sequence>
<proteinExistence type="predicted"/>
<evidence type="ECO:0000313" key="2">
    <source>
        <dbReference type="Proteomes" id="UP000186922"/>
    </source>
</evidence>
<keyword evidence="2" id="KW-1185">Reference proteome</keyword>
<name>A0A1D1UIK5_RAMVA</name>
<evidence type="ECO:0000313" key="1">
    <source>
        <dbReference type="EMBL" id="GAU89549.1"/>
    </source>
</evidence>
<dbReference type="AlphaFoldDB" id="A0A1D1UIK5"/>
<gene>
    <name evidence="1" type="primary">RvY_02088-1</name>
    <name evidence="1" type="synonym">RvY_02088.1</name>
    <name evidence="1" type="ORF">RvY_02088</name>
</gene>
<comment type="caution">
    <text evidence="1">The sequence shown here is derived from an EMBL/GenBank/DDBJ whole genome shotgun (WGS) entry which is preliminary data.</text>
</comment>